<dbReference type="PANTHER" id="PTHR43157:SF31">
    <property type="entry name" value="PHOSPHATIDYLINOSITOL-GLYCAN BIOSYNTHESIS CLASS F PROTEIN"/>
    <property type="match status" value="1"/>
</dbReference>
<keyword evidence="3" id="KW-1185">Reference proteome</keyword>
<dbReference type="PRINTS" id="PR00081">
    <property type="entry name" value="GDHRDH"/>
</dbReference>
<dbReference type="InterPro" id="IPR002347">
    <property type="entry name" value="SDR_fam"/>
</dbReference>
<gene>
    <name evidence="2" type="ORF">Zmor_025866</name>
</gene>
<comment type="caution">
    <text evidence="2">The sequence shown here is derived from an EMBL/GenBank/DDBJ whole genome shotgun (WGS) entry which is preliminary data.</text>
</comment>
<protein>
    <submittedName>
        <fullName evidence="2">Uncharacterized protein</fullName>
    </submittedName>
</protein>
<keyword evidence="1" id="KW-0560">Oxidoreductase</keyword>
<organism evidence="2 3">
    <name type="scientific">Zophobas morio</name>
    <dbReference type="NCBI Taxonomy" id="2755281"/>
    <lineage>
        <taxon>Eukaryota</taxon>
        <taxon>Metazoa</taxon>
        <taxon>Ecdysozoa</taxon>
        <taxon>Arthropoda</taxon>
        <taxon>Hexapoda</taxon>
        <taxon>Insecta</taxon>
        <taxon>Pterygota</taxon>
        <taxon>Neoptera</taxon>
        <taxon>Endopterygota</taxon>
        <taxon>Coleoptera</taxon>
        <taxon>Polyphaga</taxon>
        <taxon>Cucujiformia</taxon>
        <taxon>Tenebrionidae</taxon>
        <taxon>Zophobas</taxon>
    </lineage>
</organism>
<accession>A0AA38HSH7</accession>
<reference evidence="2" key="1">
    <citation type="journal article" date="2023" name="G3 (Bethesda)">
        <title>Whole genome assemblies of Zophobas morio and Tenebrio molitor.</title>
        <authorList>
            <person name="Kaur S."/>
            <person name="Stinson S.A."/>
            <person name="diCenzo G.C."/>
        </authorList>
    </citation>
    <scope>NUCLEOTIDE SEQUENCE</scope>
    <source>
        <strain evidence="2">QUZm001</strain>
    </source>
</reference>
<dbReference type="PANTHER" id="PTHR43157">
    <property type="entry name" value="PHOSPHATIDYLINOSITOL-GLYCAN BIOSYNTHESIS CLASS F PROTEIN-RELATED"/>
    <property type="match status" value="1"/>
</dbReference>
<name>A0AA38HSH7_9CUCU</name>
<dbReference type="Proteomes" id="UP001168821">
    <property type="component" value="Unassembled WGS sequence"/>
</dbReference>
<dbReference type="Pfam" id="PF00106">
    <property type="entry name" value="adh_short"/>
    <property type="match status" value="1"/>
</dbReference>
<dbReference type="SUPFAM" id="SSF51735">
    <property type="entry name" value="NAD(P)-binding Rossmann-fold domains"/>
    <property type="match status" value="1"/>
</dbReference>
<evidence type="ECO:0000256" key="1">
    <source>
        <dbReference type="ARBA" id="ARBA00023002"/>
    </source>
</evidence>
<sequence>MWWIGLALLVYYIYIRLSRGITRSATCLIGKTALVSGANSGLGYQTALNLASRGCKVIMADVADMEESKRNIIKYTNNPNITTKYIDMSSLKSVREFAADINQTEDRLDILINNAGIGVAKNNRTEDGLHPVMQINYFAHFLLTHLLLDLLKKSAPSRIVSTSSCMAFVNNLTVDNLNFNDKNNTFLEKITSYNNSKLALLIASDIFAEKLEGTGVTSNSIHPGFVSTPIFTKGYSVINNGLIKTVMRLYNWIYSKDPWEGSQTLVHVAVSKKLKDVTGKYFWDCKPYVKPMAAYNKEYCKQIWEATEKYVGLRPEEKL</sequence>
<dbReference type="GO" id="GO:0016491">
    <property type="term" value="F:oxidoreductase activity"/>
    <property type="evidence" value="ECO:0007669"/>
    <property type="project" value="UniProtKB-KW"/>
</dbReference>
<dbReference type="InterPro" id="IPR036291">
    <property type="entry name" value="NAD(P)-bd_dom_sf"/>
</dbReference>
<proteinExistence type="predicted"/>
<evidence type="ECO:0000313" key="3">
    <source>
        <dbReference type="Proteomes" id="UP001168821"/>
    </source>
</evidence>
<dbReference type="AlphaFoldDB" id="A0AA38HSH7"/>
<evidence type="ECO:0000313" key="2">
    <source>
        <dbReference type="EMBL" id="KAJ3643138.1"/>
    </source>
</evidence>
<dbReference type="Gene3D" id="3.40.50.720">
    <property type="entry name" value="NAD(P)-binding Rossmann-like Domain"/>
    <property type="match status" value="1"/>
</dbReference>
<dbReference type="EMBL" id="JALNTZ010000008">
    <property type="protein sequence ID" value="KAJ3643138.1"/>
    <property type="molecule type" value="Genomic_DNA"/>
</dbReference>